<dbReference type="GO" id="GO:0030677">
    <property type="term" value="C:ribonuclease P complex"/>
    <property type="evidence" value="ECO:0007669"/>
    <property type="project" value="TreeGrafter"/>
</dbReference>
<name>A0A1W1ZS44_9BACT</name>
<dbReference type="SUPFAM" id="SSF54211">
    <property type="entry name" value="Ribosomal protein S5 domain 2-like"/>
    <property type="match status" value="1"/>
</dbReference>
<dbReference type="Pfam" id="PF00825">
    <property type="entry name" value="Ribonuclease_P"/>
    <property type="match status" value="1"/>
</dbReference>
<dbReference type="Gene3D" id="3.30.230.10">
    <property type="match status" value="1"/>
</dbReference>
<keyword evidence="2 7" id="KW-0819">tRNA processing</keyword>
<dbReference type="PANTHER" id="PTHR33992">
    <property type="entry name" value="RIBONUCLEASE P PROTEIN COMPONENT"/>
    <property type="match status" value="1"/>
</dbReference>
<comment type="subunit">
    <text evidence="7">Consists of a catalytic RNA component (M1 or rnpB) and a protein subunit.</text>
</comment>
<evidence type="ECO:0000313" key="9">
    <source>
        <dbReference type="EMBL" id="SMC51345.1"/>
    </source>
</evidence>
<evidence type="ECO:0000256" key="8">
    <source>
        <dbReference type="NCBIfam" id="TIGR00188"/>
    </source>
</evidence>
<evidence type="ECO:0000313" key="10">
    <source>
        <dbReference type="Proteomes" id="UP000192418"/>
    </source>
</evidence>
<dbReference type="InterPro" id="IPR014721">
    <property type="entry name" value="Ribsml_uS5_D2-typ_fold_subgr"/>
</dbReference>
<dbReference type="NCBIfam" id="TIGR00188">
    <property type="entry name" value="rnpA"/>
    <property type="match status" value="1"/>
</dbReference>
<comment type="similarity">
    <text evidence="7">Belongs to the RnpA family.</text>
</comment>
<proteinExistence type="inferred from homology"/>
<sequence length="90" mass="10790">MQTRFFLVNFKENSLEKSRIGITVSKKVGNAVERNRIKRMVREYYRHNKDLLPGRWDINIIARKYAAQLTNRQIPDELGRLFKKIKRPSE</sequence>
<accession>A0A1W1ZS44</accession>
<dbReference type="InterPro" id="IPR000100">
    <property type="entry name" value="RNase_P"/>
</dbReference>
<dbReference type="EC" id="3.1.26.5" evidence="7 8"/>
<comment type="function">
    <text evidence="1 7">RNaseP catalyzes the removal of the 5'-leader sequence from pre-tRNA to produce the mature 5'-terminus. It can also cleave other RNA substrates such as 4.5S RNA. The protein component plays an auxiliary but essential role in vivo by binding to the 5'-leader sequence and broadening the substrate specificity of the ribozyme.</text>
</comment>
<dbReference type="InterPro" id="IPR020539">
    <property type="entry name" value="RNase_P_CS"/>
</dbReference>
<dbReference type="GO" id="GO:0004526">
    <property type="term" value="F:ribonuclease P activity"/>
    <property type="evidence" value="ECO:0007669"/>
    <property type="project" value="UniProtKB-UniRule"/>
</dbReference>
<dbReference type="AlphaFoldDB" id="A0A1W1ZS44"/>
<keyword evidence="5 7" id="KW-0378">Hydrolase</keyword>
<evidence type="ECO:0000256" key="7">
    <source>
        <dbReference type="HAMAP-Rule" id="MF_00227"/>
    </source>
</evidence>
<dbReference type="GO" id="GO:0042781">
    <property type="term" value="F:3'-tRNA processing endoribonuclease activity"/>
    <property type="evidence" value="ECO:0007669"/>
    <property type="project" value="TreeGrafter"/>
</dbReference>
<keyword evidence="3 7" id="KW-0540">Nuclease</keyword>
<evidence type="ECO:0000256" key="2">
    <source>
        <dbReference type="ARBA" id="ARBA00022694"/>
    </source>
</evidence>
<evidence type="ECO:0000256" key="6">
    <source>
        <dbReference type="ARBA" id="ARBA00022884"/>
    </source>
</evidence>
<dbReference type="EMBL" id="FWXY01000003">
    <property type="protein sequence ID" value="SMC51345.1"/>
    <property type="molecule type" value="Genomic_DNA"/>
</dbReference>
<comment type="catalytic activity">
    <reaction evidence="7">
        <text>Endonucleolytic cleavage of RNA, removing 5'-extranucleotides from tRNA precursor.</text>
        <dbReference type="EC" id="3.1.26.5"/>
    </reaction>
</comment>
<evidence type="ECO:0000256" key="4">
    <source>
        <dbReference type="ARBA" id="ARBA00022759"/>
    </source>
</evidence>
<gene>
    <name evidence="7" type="primary">rnpA</name>
    <name evidence="9" type="ORF">SAMN02746065_103150</name>
</gene>
<reference evidence="9 10" key="1">
    <citation type="submission" date="2017-04" db="EMBL/GenBank/DDBJ databases">
        <authorList>
            <person name="Afonso C.L."/>
            <person name="Miller P.J."/>
            <person name="Scott M.A."/>
            <person name="Spackman E."/>
            <person name="Goraichik I."/>
            <person name="Dimitrov K.M."/>
            <person name="Suarez D.L."/>
            <person name="Swayne D.E."/>
        </authorList>
    </citation>
    <scope>NUCLEOTIDE SEQUENCE [LARGE SCALE GENOMIC DNA]</scope>
    <source>
        <strain evidence="9 10">DSM 3385</strain>
    </source>
</reference>
<keyword evidence="10" id="KW-1185">Reference proteome</keyword>
<dbReference type="STRING" id="1121400.SAMN02746065_103150"/>
<keyword evidence="4 7" id="KW-0255">Endonuclease</keyword>
<evidence type="ECO:0000256" key="1">
    <source>
        <dbReference type="ARBA" id="ARBA00002663"/>
    </source>
</evidence>
<dbReference type="HAMAP" id="MF_00227">
    <property type="entry name" value="RNase_P"/>
    <property type="match status" value="1"/>
</dbReference>
<dbReference type="PANTHER" id="PTHR33992:SF1">
    <property type="entry name" value="RIBONUCLEASE P PROTEIN COMPONENT"/>
    <property type="match status" value="1"/>
</dbReference>
<dbReference type="GO" id="GO:0000049">
    <property type="term" value="F:tRNA binding"/>
    <property type="evidence" value="ECO:0007669"/>
    <property type="project" value="UniProtKB-UniRule"/>
</dbReference>
<protein>
    <recommendedName>
        <fullName evidence="7 8">Ribonuclease P protein component</fullName>
        <shortName evidence="7">RNase P protein</shortName>
        <shortName evidence="7">RNaseP protein</shortName>
        <ecNumber evidence="7 8">3.1.26.5</ecNumber>
    </recommendedName>
    <alternativeName>
        <fullName evidence="7">Protein C5</fullName>
    </alternativeName>
</protein>
<evidence type="ECO:0000256" key="3">
    <source>
        <dbReference type="ARBA" id="ARBA00022722"/>
    </source>
</evidence>
<evidence type="ECO:0000256" key="5">
    <source>
        <dbReference type="ARBA" id="ARBA00022801"/>
    </source>
</evidence>
<dbReference type="GO" id="GO:0001682">
    <property type="term" value="P:tRNA 5'-leader removal"/>
    <property type="evidence" value="ECO:0007669"/>
    <property type="project" value="UniProtKB-UniRule"/>
</dbReference>
<dbReference type="PROSITE" id="PS00648">
    <property type="entry name" value="RIBONUCLEASE_P"/>
    <property type="match status" value="1"/>
</dbReference>
<keyword evidence="6 7" id="KW-0694">RNA-binding</keyword>
<organism evidence="9 10">
    <name type="scientific">Desulfocicer vacuolatum DSM 3385</name>
    <dbReference type="NCBI Taxonomy" id="1121400"/>
    <lineage>
        <taxon>Bacteria</taxon>
        <taxon>Pseudomonadati</taxon>
        <taxon>Thermodesulfobacteriota</taxon>
        <taxon>Desulfobacteria</taxon>
        <taxon>Desulfobacterales</taxon>
        <taxon>Desulfobacteraceae</taxon>
        <taxon>Desulfocicer</taxon>
    </lineage>
</organism>
<dbReference type="Proteomes" id="UP000192418">
    <property type="component" value="Unassembled WGS sequence"/>
</dbReference>
<dbReference type="InterPro" id="IPR020568">
    <property type="entry name" value="Ribosomal_Su5_D2-typ_SF"/>
</dbReference>